<comment type="caution">
    <text evidence="1">The sequence shown here is derived from an EMBL/GenBank/DDBJ whole genome shotgun (WGS) entry which is preliminary data.</text>
</comment>
<evidence type="ECO:0000313" key="1">
    <source>
        <dbReference type="EMBL" id="GME95320.1"/>
    </source>
</evidence>
<keyword evidence="2" id="KW-1185">Reference proteome</keyword>
<dbReference type="Proteomes" id="UP001165064">
    <property type="component" value="Unassembled WGS sequence"/>
</dbReference>
<gene>
    <name evidence="1" type="ORF">Amon02_000976000</name>
</gene>
<evidence type="ECO:0000313" key="2">
    <source>
        <dbReference type="Proteomes" id="UP001165064"/>
    </source>
</evidence>
<reference evidence="1" key="1">
    <citation type="submission" date="2023-04" db="EMBL/GenBank/DDBJ databases">
        <title>Ambrosiozyma monospora NBRC 10751.</title>
        <authorList>
            <person name="Ichikawa N."/>
            <person name="Sato H."/>
            <person name="Tonouchi N."/>
        </authorList>
    </citation>
    <scope>NUCLEOTIDE SEQUENCE</scope>
    <source>
        <strain evidence="1">NBRC 10751</strain>
    </source>
</reference>
<sequence>MERDQDSTISERKKPIVSNGDSVTAAENSIKTATQQQQQTSKASSSSDVQSTETKANSTKEKQEGSLLTLVICVLGIYGSFLTWSYLQEKINFKDYSPTPSIVIPSDTSAFSALSTDQDQTKPQHFKAPLIINIIQSLFAIIVGTFYLSQKTGHFQTPLKFIFNNTETFKLLLLISLSQSLSSQIAYKSLNYVDYVFYLLAKSCKLIPVMLVHLIVYKSKFPGYKYLVAGIITLGVLIFTLGSPKKKSESGNDLNEEQR</sequence>
<organism evidence="1 2">
    <name type="scientific">Ambrosiozyma monospora</name>
    <name type="common">Yeast</name>
    <name type="synonym">Endomycopsis monosporus</name>
    <dbReference type="NCBI Taxonomy" id="43982"/>
    <lineage>
        <taxon>Eukaryota</taxon>
        <taxon>Fungi</taxon>
        <taxon>Dikarya</taxon>
        <taxon>Ascomycota</taxon>
        <taxon>Saccharomycotina</taxon>
        <taxon>Pichiomycetes</taxon>
        <taxon>Pichiales</taxon>
        <taxon>Pichiaceae</taxon>
        <taxon>Ambrosiozyma</taxon>
    </lineage>
</organism>
<protein>
    <submittedName>
        <fullName evidence="1">Unnamed protein product</fullName>
    </submittedName>
</protein>
<proteinExistence type="predicted"/>
<dbReference type="EMBL" id="BSXS01009351">
    <property type="protein sequence ID" value="GME95320.1"/>
    <property type="molecule type" value="Genomic_DNA"/>
</dbReference>
<accession>A0ACB5TWL1</accession>
<name>A0ACB5TWL1_AMBMO</name>